<keyword evidence="3 8" id="KW-0812">Transmembrane</keyword>
<dbReference type="InterPro" id="IPR036259">
    <property type="entry name" value="MFS_trans_sf"/>
</dbReference>
<evidence type="ECO:0000256" key="7">
    <source>
        <dbReference type="SAM" id="MobiDB-lite"/>
    </source>
</evidence>
<dbReference type="PANTHER" id="PTHR23502">
    <property type="entry name" value="MAJOR FACILITATOR SUPERFAMILY"/>
    <property type="match status" value="1"/>
</dbReference>
<dbReference type="Pfam" id="PF07690">
    <property type="entry name" value="MFS_1"/>
    <property type="match status" value="1"/>
</dbReference>
<feature type="domain" description="Major facilitator superfamily (MFS) profile" evidence="9">
    <location>
        <begin position="109"/>
        <end position="649"/>
    </location>
</feature>
<feature type="compositionally biased region" description="Low complexity" evidence="7">
    <location>
        <begin position="329"/>
        <end position="342"/>
    </location>
</feature>
<gene>
    <name evidence="10" type="ORF">BRENAR_LOCUS3856</name>
</gene>
<dbReference type="GO" id="GO:0005886">
    <property type="term" value="C:plasma membrane"/>
    <property type="evidence" value="ECO:0007669"/>
    <property type="project" value="TreeGrafter"/>
</dbReference>
<feature type="transmembrane region" description="Helical" evidence="8">
    <location>
        <begin position="175"/>
        <end position="194"/>
    </location>
</feature>
<dbReference type="PROSITE" id="PS50850">
    <property type="entry name" value="MFS"/>
    <property type="match status" value="1"/>
</dbReference>
<evidence type="ECO:0000259" key="9">
    <source>
        <dbReference type="PROSITE" id="PS50850"/>
    </source>
</evidence>
<dbReference type="EMBL" id="CAACVR010000034">
    <property type="protein sequence ID" value="VEU23125.1"/>
    <property type="molecule type" value="Genomic_DNA"/>
</dbReference>
<dbReference type="FunFam" id="1.20.1720.10:FF:000009">
    <property type="entry name" value="MFS multidrug transporter"/>
    <property type="match status" value="1"/>
</dbReference>
<evidence type="ECO:0000256" key="6">
    <source>
        <dbReference type="ARBA" id="ARBA00038347"/>
    </source>
</evidence>
<feature type="transmembrane region" description="Helical" evidence="8">
    <location>
        <begin position="529"/>
        <end position="551"/>
    </location>
</feature>
<feature type="transmembrane region" description="Helical" evidence="8">
    <location>
        <begin position="142"/>
        <end position="163"/>
    </location>
</feature>
<keyword evidence="2" id="KW-0813">Transport</keyword>
<dbReference type="Gene3D" id="1.20.1250.20">
    <property type="entry name" value="MFS general substrate transporter like domains"/>
    <property type="match status" value="1"/>
</dbReference>
<accession>A0A448YQA8</accession>
<dbReference type="InParanoid" id="A0A448YQA8"/>
<dbReference type="Proteomes" id="UP000290900">
    <property type="component" value="Unassembled WGS sequence"/>
</dbReference>
<evidence type="ECO:0000313" key="10">
    <source>
        <dbReference type="EMBL" id="VEU23125.1"/>
    </source>
</evidence>
<dbReference type="Gene3D" id="1.20.1720.10">
    <property type="entry name" value="Multidrug resistance protein D"/>
    <property type="match status" value="1"/>
</dbReference>
<feature type="transmembrane region" description="Helical" evidence="8">
    <location>
        <begin position="108"/>
        <end position="130"/>
    </location>
</feature>
<organism evidence="10 11">
    <name type="scientific">Brettanomyces naardenensis</name>
    <name type="common">Yeast</name>
    <dbReference type="NCBI Taxonomy" id="13370"/>
    <lineage>
        <taxon>Eukaryota</taxon>
        <taxon>Fungi</taxon>
        <taxon>Dikarya</taxon>
        <taxon>Ascomycota</taxon>
        <taxon>Saccharomycotina</taxon>
        <taxon>Pichiomycetes</taxon>
        <taxon>Pichiales</taxon>
        <taxon>Pichiaceae</taxon>
        <taxon>Brettanomyces</taxon>
    </lineage>
</organism>
<feature type="transmembrane region" description="Helical" evidence="8">
    <location>
        <begin position="563"/>
        <end position="585"/>
    </location>
</feature>
<dbReference type="InterPro" id="IPR011701">
    <property type="entry name" value="MFS"/>
</dbReference>
<feature type="region of interest" description="Disordered" evidence="7">
    <location>
        <begin position="308"/>
        <end position="352"/>
    </location>
</feature>
<comment type="subcellular location">
    <subcellularLocation>
        <location evidence="1">Membrane</location>
        <topology evidence="1">Multi-pass membrane protein</topology>
    </subcellularLocation>
</comment>
<evidence type="ECO:0000256" key="4">
    <source>
        <dbReference type="ARBA" id="ARBA00022989"/>
    </source>
</evidence>
<reference evidence="10 11" key="1">
    <citation type="submission" date="2018-12" db="EMBL/GenBank/DDBJ databases">
        <authorList>
            <person name="Tiukova I."/>
            <person name="Dainat J."/>
        </authorList>
    </citation>
    <scope>NUCLEOTIDE SEQUENCE [LARGE SCALE GENOMIC DNA]</scope>
</reference>
<proteinExistence type="inferred from homology"/>
<evidence type="ECO:0000256" key="3">
    <source>
        <dbReference type="ARBA" id="ARBA00022692"/>
    </source>
</evidence>
<dbReference type="InterPro" id="IPR020846">
    <property type="entry name" value="MFS_dom"/>
</dbReference>
<dbReference type="AlphaFoldDB" id="A0A448YQA8"/>
<evidence type="ECO:0000256" key="1">
    <source>
        <dbReference type="ARBA" id="ARBA00004141"/>
    </source>
</evidence>
<keyword evidence="11" id="KW-1185">Reference proteome</keyword>
<feature type="transmembrane region" description="Helical" evidence="8">
    <location>
        <begin position="452"/>
        <end position="475"/>
    </location>
</feature>
<dbReference type="CDD" id="cd17323">
    <property type="entry name" value="MFS_Tpo1_MDR_like"/>
    <property type="match status" value="1"/>
</dbReference>
<sequence>MSSLNDSDSLTSVTSSALAEEEDLPQLPVISHLSHPSVDQFSPEEHSTGKPLLRRSSTAISIIEKVTTIKFDDSKIVPKNERRGLFHQLTVLPEYVNPRELPGKLRHFFVFIIAFVAMVGPMGTSILFPATDNAVADLHTTVSIFNVAVGVYLITLGVIPMWWSNFSERHGRRSIYIISFTLNVCFTIGCALSKDVNDLIAFRVLSGGCAASVQAVGAGTISDLYPVTERGTAMGIFYLGPLAGPLLAPIIGGAITSNKSFGWRGTQWFLVILSFCGLLLITFFLPETLRRQDNKEAIRKLLRERRKTGKKDIETGSSNDTSETNEKVPPSGTTPTGITSSPNESLSDDVDEEEVNRLDRIVSRLSMQPSIIEEEDEEETPIDLISPLNRVRTNSSYTPKKSKEQRLAEQVTRAEEVEKQTQRSSWQRFKLYFKIYGWGPLKSFVFLRYPPITLAIAYSAPCFAALYVVNMSLTYCYSRPPYNFGPLLVGLVYIPNSVAYFIASVWGGKFTDYLLKKKIEKYGVVAPEARFGINVFASAAVIPASLLITGWCLDKKEQWVTPLIGTALFGFAQMIVIGVTITYLADCLPGRGATGVALNNFIRQLMAAGVSFATAPLINAIGAGPLFSICAGITAVLSVLLLVIVKRGDYWRETYDLERLYDIVDD</sequence>
<dbReference type="OrthoDB" id="3936150at2759"/>
<evidence type="ECO:0000256" key="8">
    <source>
        <dbReference type="SAM" id="Phobius"/>
    </source>
</evidence>
<keyword evidence="5 8" id="KW-0472">Membrane</keyword>
<feature type="transmembrane region" description="Helical" evidence="8">
    <location>
        <begin position="267"/>
        <end position="285"/>
    </location>
</feature>
<protein>
    <submittedName>
        <fullName evidence="10">DEKNAAC104159</fullName>
    </submittedName>
</protein>
<feature type="transmembrane region" description="Helical" evidence="8">
    <location>
        <begin position="487"/>
        <end position="508"/>
    </location>
</feature>
<feature type="transmembrane region" description="Helical" evidence="8">
    <location>
        <begin position="200"/>
        <end position="221"/>
    </location>
</feature>
<feature type="transmembrane region" description="Helical" evidence="8">
    <location>
        <begin position="233"/>
        <end position="255"/>
    </location>
</feature>
<keyword evidence="4 8" id="KW-1133">Transmembrane helix</keyword>
<evidence type="ECO:0000313" key="11">
    <source>
        <dbReference type="Proteomes" id="UP000290900"/>
    </source>
</evidence>
<evidence type="ECO:0000256" key="2">
    <source>
        <dbReference type="ARBA" id="ARBA00022448"/>
    </source>
</evidence>
<dbReference type="FunCoup" id="A0A448YQA8">
    <property type="interactions" value="19"/>
</dbReference>
<name>A0A448YQA8_BRENA</name>
<evidence type="ECO:0000256" key="5">
    <source>
        <dbReference type="ARBA" id="ARBA00023136"/>
    </source>
</evidence>
<dbReference type="SUPFAM" id="SSF103473">
    <property type="entry name" value="MFS general substrate transporter"/>
    <property type="match status" value="1"/>
</dbReference>
<dbReference type="GO" id="GO:0015203">
    <property type="term" value="F:polyamine transmembrane transporter activity"/>
    <property type="evidence" value="ECO:0007669"/>
    <property type="project" value="TreeGrafter"/>
</dbReference>
<dbReference type="PANTHER" id="PTHR23502:SF5">
    <property type="entry name" value="QUINIDINE RESISTANCE PROTEIN 3"/>
    <property type="match status" value="1"/>
</dbReference>
<dbReference type="GO" id="GO:0010509">
    <property type="term" value="P:intracellular polyamine homeostasis"/>
    <property type="evidence" value="ECO:0007669"/>
    <property type="project" value="TreeGrafter"/>
</dbReference>
<dbReference type="STRING" id="13370.A0A448YQA8"/>
<comment type="similarity">
    <text evidence="6">Belongs to the major facilitator superfamily. CAR1 family.</text>
</comment>
<feature type="transmembrane region" description="Helical" evidence="8">
    <location>
        <begin position="624"/>
        <end position="645"/>
    </location>
</feature>